<dbReference type="AlphaFoldDB" id="A0A7C8IMN8"/>
<organism evidence="2 3">
    <name type="scientific">Massariosphaeria phaeospora</name>
    <dbReference type="NCBI Taxonomy" id="100035"/>
    <lineage>
        <taxon>Eukaryota</taxon>
        <taxon>Fungi</taxon>
        <taxon>Dikarya</taxon>
        <taxon>Ascomycota</taxon>
        <taxon>Pezizomycotina</taxon>
        <taxon>Dothideomycetes</taxon>
        <taxon>Pleosporomycetidae</taxon>
        <taxon>Pleosporales</taxon>
        <taxon>Pleosporales incertae sedis</taxon>
        <taxon>Massariosphaeria</taxon>
    </lineage>
</organism>
<keyword evidence="1" id="KW-0472">Membrane</keyword>
<evidence type="ECO:0000313" key="3">
    <source>
        <dbReference type="Proteomes" id="UP000481861"/>
    </source>
</evidence>
<accession>A0A7C8IMN8</accession>
<comment type="caution">
    <text evidence="2">The sequence shown here is derived from an EMBL/GenBank/DDBJ whole genome shotgun (WGS) entry which is preliminary data.</text>
</comment>
<dbReference type="Proteomes" id="UP000481861">
    <property type="component" value="Unassembled WGS sequence"/>
</dbReference>
<proteinExistence type="predicted"/>
<sequence>MNNLHSLLWIILFGWLAYLALGIYGEGLGFLRRAIREGLGFLRRAIREGLGFLRGAIREGLGFLIRARREGLGLIIRAIGRFLALNQAVHDWAEATERELDIV</sequence>
<evidence type="ECO:0000313" key="2">
    <source>
        <dbReference type="EMBL" id="KAF2876187.1"/>
    </source>
</evidence>
<reference evidence="2 3" key="1">
    <citation type="submission" date="2020-01" db="EMBL/GenBank/DDBJ databases">
        <authorList>
            <consortium name="DOE Joint Genome Institute"/>
            <person name="Haridas S."/>
            <person name="Albert R."/>
            <person name="Binder M."/>
            <person name="Bloem J."/>
            <person name="Labutti K."/>
            <person name="Salamov A."/>
            <person name="Andreopoulos B."/>
            <person name="Baker S.E."/>
            <person name="Barry K."/>
            <person name="Bills G."/>
            <person name="Bluhm B.H."/>
            <person name="Cannon C."/>
            <person name="Castanera R."/>
            <person name="Culley D.E."/>
            <person name="Daum C."/>
            <person name="Ezra D."/>
            <person name="Gonzalez J.B."/>
            <person name="Henrissat B."/>
            <person name="Kuo A."/>
            <person name="Liang C."/>
            <person name="Lipzen A."/>
            <person name="Lutzoni F."/>
            <person name="Magnuson J."/>
            <person name="Mondo S."/>
            <person name="Nolan M."/>
            <person name="Ohm R."/>
            <person name="Pangilinan J."/>
            <person name="Park H.-J.H."/>
            <person name="Ramirez L."/>
            <person name="Alfaro M."/>
            <person name="Sun H."/>
            <person name="Tritt A."/>
            <person name="Yoshinaga Y."/>
            <person name="Zwiers L.-H.L."/>
            <person name="Turgeon B.G."/>
            <person name="Goodwin S.B."/>
            <person name="Spatafora J.W."/>
            <person name="Crous P.W."/>
            <person name="Grigoriev I.V."/>
        </authorList>
    </citation>
    <scope>NUCLEOTIDE SEQUENCE [LARGE SCALE GENOMIC DNA]</scope>
    <source>
        <strain evidence="2 3">CBS 611.86</strain>
    </source>
</reference>
<name>A0A7C8IMN8_9PLEO</name>
<keyword evidence="3" id="KW-1185">Reference proteome</keyword>
<evidence type="ECO:0000256" key="1">
    <source>
        <dbReference type="SAM" id="Phobius"/>
    </source>
</evidence>
<keyword evidence="1" id="KW-1133">Transmembrane helix</keyword>
<feature type="transmembrane region" description="Helical" evidence="1">
    <location>
        <begin position="6"/>
        <end position="24"/>
    </location>
</feature>
<protein>
    <submittedName>
        <fullName evidence="2">Uncharacterized protein</fullName>
    </submittedName>
</protein>
<dbReference type="EMBL" id="JAADJZ010000003">
    <property type="protein sequence ID" value="KAF2876187.1"/>
    <property type="molecule type" value="Genomic_DNA"/>
</dbReference>
<keyword evidence="1" id="KW-0812">Transmembrane</keyword>
<gene>
    <name evidence="2" type="ORF">BDV95DRAFT_218570</name>
</gene>